<organism evidence="2 3">
    <name type="scientific">Anaeramoeba flamelloides</name>
    <dbReference type="NCBI Taxonomy" id="1746091"/>
    <lineage>
        <taxon>Eukaryota</taxon>
        <taxon>Metamonada</taxon>
        <taxon>Anaeramoebidae</taxon>
        <taxon>Anaeramoeba</taxon>
    </lineage>
</organism>
<dbReference type="EMBL" id="JAOAOG010000276">
    <property type="protein sequence ID" value="KAJ6233652.1"/>
    <property type="molecule type" value="Genomic_DNA"/>
</dbReference>
<dbReference type="InterPro" id="IPR009091">
    <property type="entry name" value="RCC1/BLIP-II"/>
</dbReference>
<dbReference type="Gene3D" id="2.130.10.30">
    <property type="entry name" value="Regulator of chromosome condensation 1/beta-lactamase-inhibitor protein II"/>
    <property type="match status" value="1"/>
</dbReference>
<dbReference type="Pfam" id="PF00415">
    <property type="entry name" value="RCC1"/>
    <property type="match status" value="1"/>
</dbReference>
<keyword evidence="3" id="KW-1185">Reference proteome</keyword>
<dbReference type="PANTHER" id="PTHR45982">
    <property type="entry name" value="REGULATOR OF CHROMOSOME CONDENSATION"/>
    <property type="match status" value="1"/>
</dbReference>
<dbReference type="PROSITE" id="PS50012">
    <property type="entry name" value="RCC1_3"/>
    <property type="match status" value="1"/>
</dbReference>
<evidence type="ECO:0000313" key="2">
    <source>
        <dbReference type="EMBL" id="KAJ6233652.1"/>
    </source>
</evidence>
<dbReference type="InterPro" id="IPR051553">
    <property type="entry name" value="Ran_GTPase-activating"/>
</dbReference>
<dbReference type="InterPro" id="IPR000408">
    <property type="entry name" value="Reg_chr_condens"/>
</dbReference>
<gene>
    <name evidence="2" type="ORF">M0813_29960</name>
</gene>
<dbReference type="Proteomes" id="UP001150062">
    <property type="component" value="Unassembled WGS sequence"/>
</dbReference>
<proteinExistence type="predicted"/>
<reference evidence="2" key="1">
    <citation type="submission" date="2022-08" db="EMBL/GenBank/DDBJ databases">
        <title>Novel sulfate-reducing endosymbionts in the free-living metamonad Anaeramoeba.</title>
        <authorList>
            <person name="Jerlstrom-Hultqvist J."/>
            <person name="Cepicka I."/>
            <person name="Gallot-Lavallee L."/>
            <person name="Salas-Leiva D."/>
            <person name="Curtis B.A."/>
            <person name="Zahonova K."/>
            <person name="Pipaliya S."/>
            <person name="Dacks J."/>
            <person name="Roger A.J."/>
        </authorList>
    </citation>
    <scope>NUCLEOTIDE SEQUENCE</scope>
    <source>
        <strain evidence="2">Schooner1</strain>
    </source>
</reference>
<protein>
    <submittedName>
        <fullName evidence="2">Guanidine nucleotide exchange factor</fullName>
    </submittedName>
</protein>
<evidence type="ECO:0000313" key="3">
    <source>
        <dbReference type="Proteomes" id="UP001150062"/>
    </source>
</evidence>
<sequence length="183" mass="20258">MGSFSGYYLCNGDQLYASGSNYEGRLGTAKRRGNEPMPVYVQDKVTKIFSGNQASNFFFITSQPDLLYGCGRNYYGELGIGITNDGFPKANTVVKNFQGSEILTVSPGDSHTILITKKGQTYSCGHQAFNGHGKFKHIFTLVPPLKEKKAVQLSTGKNRTLVLTDQNELYIWGIPEHLFPTDE</sequence>
<comment type="caution">
    <text evidence="2">The sequence shown here is derived from an EMBL/GenBank/DDBJ whole genome shotgun (WGS) entry which is preliminary data.</text>
</comment>
<feature type="repeat" description="RCC1" evidence="1">
    <location>
        <begin position="65"/>
        <end position="118"/>
    </location>
</feature>
<name>A0ABQ8XLZ3_9EUKA</name>
<accession>A0ABQ8XLZ3</accession>
<dbReference type="SUPFAM" id="SSF50985">
    <property type="entry name" value="RCC1/BLIP-II"/>
    <property type="match status" value="1"/>
</dbReference>
<evidence type="ECO:0000256" key="1">
    <source>
        <dbReference type="PROSITE-ProRule" id="PRU00235"/>
    </source>
</evidence>
<dbReference type="PANTHER" id="PTHR45982:SF1">
    <property type="entry name" value="REGULATOR OF CHROMOSOME CONDENSATION"/>
    <property type="match status" value="1"/>
</dbReference>